<organism evidence="3 4">
    <name type="scientific">Litorilinea aerophila</name>
    <dbReference type="NCBI Taxonomy" id="1204385"/>
    <lineage>
        <taxon>Bacteria</taxon>
        <taxon>Bacillati</taxon>
        <taxon>Chloroflexota</taxon>
        <taxon>Caldilineae</taxon>
        <taxon>Caldilineales</taxon>
        <taxon>Caldilineaceae</taxon>
        <taxon>Litorilinea</taxon>
    </lineage>
</organism>
<dbReference type="InterPro" id="IPR014048">
    <property type="entry name" value="MethylDNA_cys_MeTrfase_DNA-bd"/>
</dbReference>
<gene>
    <name evidence="3" type="ORF">FKZ61_11205</name>
</gene>
<protein>
    <submittedName>
        <fullName evidence="3">MGMT family protein</fullName>
    </submittedName>
</protein>
<dbReference type="AlphaFoldDB" id="A0A540VG69"/>
<keyword evidence="1" id="KW-0227">DNA damage</keyword>
<accession>A0A540VG69</accession>
<sequence length="130" mass="14563">MRRRPGEATYERIYALVRQIPAGYVASYGQIAALVGRCTPRMVGYALAALPADSDVPWQRVINAQGKISPRADSQGTARQRQLLEAEGIRFDAQNRVNWRQVRWPGPELDWLLANGFSPEPAWTPENAKS</sequence>
<evidence type="ECO:0000313" key="4">
    <source>
        <dbReference type="Proteomes" id="UP000317371"/>
    </source>
</evidence>
<dbReference type="SUPFAM" id="SSF46767">
    <property type="entry name" value="Methylated DNA-protein cysteine methyltransferase, C-terminal domain"/>
    <property type="match status" value="1"/>
</dbReference>
<dbReference type="EMBL" id="VIGC01000012">
    <property type="protein sequence ID" value="TQE95737.1"/>
    <property type="molecule type" value="Genomic_DNA"/>
</dbReference>
<evidence type="ECO:0000256" key="1">
    <source>
        <dbReference type="ARBA" id="ARBA00022763"/>
    </source>
</evidence>
<dbReference type="PANTHER" id="PTHR42942">
    <property type="entry name" value="6-O-METHYLGUANINE DNA METHYLTRANSFERASE"/>
    <property type="match status" value="1"/>
</dbReference>
<dbReference type="OrthoDB" id="9802228at2"/>
<dbReference type="CDD" id="cd06445">
    <property type="entry name" value="ATase"/>
    <property type="match status" value="1"/>
</dbReference>
<keyword evidence="4" id="KW-1185">Reference proteome</keyword>
<evidence type="ECO:0000259" key="2">
    <source>
        <dbReference type="Pfam" id="PF01035"/>
    </source>
</evidence>
<dbReference type="Proteomes" id="UP000317371">
    <property type="component" value="Unassembled WGS sequence"/>
</dbReference>
<dbReference type="InterPro" id="IPR052520">
    <property type="entry name" value="ATL_DNA_repair"/>
</dbReference>
<dbReference type="InterPro" id="IPR036217">
    <property type="entry name" value="MethylDNA_cys_MeTrfase_DNAb"/>
</dbReference>
<dbReference type="PANTHER" id="PTHR42942:SF1">
    <property type="entry name" value="ALKYLTRANSFERASE-LIKE PROTEIN 1"/>
    <property type="match status" value="1"/>
</dbReference>
<feature type="domain" description="Methylated-DNA-[protein]-cysteine S-methyltransferase DNA binding" evidence="2">
    <location>
        <begin position="10"/>
        <end position="89"/>
    </location>
</feature>
<dbReference type="Pfam" id="PF01035">
    <property type="entry name" value="DNA_binding_1"/>
    <property type="match status" value="1"/>
</dbReference>
<dbReference type="GO" id="GO:0006281">
    <property type="term" value="P:DNA repair"/>
    <property type="evidence" value="ECO:0007669"/>
    <property type="project" value="InterPro"/>
</dbReference>
<evidence type="ECO:0000313" key="3">
    <source>
        <dbReference type="EMBL" id="TQE95737.1"/>
    </source>
</evidence>
<name>A0A540VG69_9CHLR</name>
<dbReference type="GO" id="GO:0003824">
    <property type="term" value="F:catalytic activity"/>
    <property type="evidence" value="ECO:0007669"/>
    <property type="project" value="InterPro"/>
</dbReference>
<dbReference type="InParanoid" id="A0A540VG69"/>
<reference evidence="3 4" key="1">
    <citation type="submission" date="2019-06" db="EMBL/GenBank/DDBJ databases">
        <title>Genome sequence of Litorilinea aerophila BAA-2444.</title>
        <authorList>
            <person name="Maclea K.S."/>
            <person name="Maurais E.G."/>
            <person name="Iannazzi L.C."/>
        </authorList>
    </citation>
    <scope>NUCLEOTIDE SEQUENCE [LARGE SCALE GENOMIC DNA]</scope>
    <source>
        <strain evidence="3 4">ATCC BAA-2444</strain>
    </source>
</reference>
<comment type="caution">
    <text evidence="3">The sequence shown here is derived from an EMBL/GenBank/DDBJ whole genome shotgun (WGS) entry which is preliminary data.</text>
</comment>
<proteinExistence type="predicted"/>
<dbReference type="Gene3D" id="1.10.10.10">
    <property type="entry name" value="Winged helix-like DNA-binding domain superfamily/Winged helix DNA-binding domain"/>
    <property type="match status" value="1"/>
</dbReference>
<dbReference type="InterPro" id="IPR036388">
    <property type="entry name" value="WH-like_DNA-bd_sf"/>
</dbReference>